<organism evidence="9 10">
    <name type="scientific">Terrilactibacillus tamarindi</name>
    <dbReference type="NCBI Taxonomy" id="2599694"/>
    <lineage>
        <taxon>Bacteria</taxon>
        <taxon>Bacillati</taxon>
        <taxon>Bacillota</taxon>
        <taxon>Bacilli</taxon>
        <taxon>Bacillales</taxon>
        <taxon>Bacillaceae</taxon>
        <taxon>Terrilactibacillus</taxon>
    </lineage>
</organism>
<reference evidence="9 10" key="1">
    <citation type="submission" date="2019-11" db="EMBL/GenBank/DDBJ databases">
        <title>Terrilactibacillus tamarindus sp. nov. BCM23-1 isolated from bark of Tamarindus indica.</title>
        <authorList>
            <person name="Kingkaew E."/>
            <person name="Tanasupawat S."/>
        </authorList>
    </citation>
    <scope>NUCLEOTIDE SEQUENCE [LARGE SCALE GENOMIC DNA]</scope>
    <source>
        <strain evidence="9 10">BCM23-1</strain>
    </source>
</reference>
<dbReference type="InterPro" id="IPR000515">
    <property type="entry name" value="MetI-like"/>
</dbReference>
<evidence type="ECO:0000256" key="1">
    <source>
        <dbReference type="ARBA" id="ARBA00004651"/>
    </source>
</evidence>
<feature type="transmembrane region" description="Helical" evidence="7">
    <location>
        <begin position="113"/>
        <end position="132"/>
    </location>
</feature>
<keyword evidence="2 7" id="KW-0813">Transport</keyword>
<keyword evidence="6 7" id="KW-0472">Membrane</keyword>
<dbReference type="NCBIfam" id="TIGR01097">
    <property type="entry name" value="PhnE"/>
    <property type="match status" value="1"/>
</dbReference>
<dbReference type="GO" id="GO:0005886">
    <property type="term" value="C:plasma membrane"/>
    <property type="evidence" value="ECO:0007669"/>
    <property type="project" value="UniProtKB-SubCell"/>
</dbReference>
<evidence type="ECO:0000256" key="6">
    <source>
        <dbReference type="ARBA" id="ARBA00023136"/>
    </source>
</evidence>
<dbReference type="OrthoDB" id="9808005at2"/>
<evidence type="ECO:0000259" key="8">
    <source>
        <dbReference type="PROSITE" id="PS50928"/>
    </source>
</evidence>
<accession>A0A6N8CMN2</accession>
<protein>
    <submittedName>
        <fullName evidence="9">Phosphonate ABC transporter, permease protein PhnE</fullName>
    </submittedName>
</protein>
<keyword evidence="5 7" id="KW-1133">Transmembrane helix</keyword>
<feature type="domain" description="ABC transmembrane type-1" evidence="8">
    <location>
        <begin position="68"/>
        <end position="251"/>
    </location>
</feature>
<comment type="subcellular location">
    <subcellularLocation>
        <location evidence="1 7">Cell membrane</location>
        <topology evidence="1 7">Multi-pass membrane protein</topology>
    </subcellularLocation>
</comment>
<evidence type="ECO:0000256" key="7">
    <source>
        <dbReference type="RuleBase" id="RU363032"/>
    </source>
</evidence>
<evidence type="ECO:0000256" key="3">
    <source>
        <dbReference type="ARBA" id="ARBA00022475"/>
    </source>
</evidence>
<comment type="similarity">
    <text evidence="7">Belongs to the binding-protein-dependent transport system permease family.</text>
</comment>
<evidence type="ECO:0000313" key="9">
    <source>
        <dbReference type="EMBL" id="MTT30888.1"/>
    </source>
</evidence>
<dbReference type="CDD" id="cd06261">
    <property type="entry name" value="TM_PBP2"/>
    <property type="match status" value="1"/>
</dbReference>
<dbReference type="RefSeq" id="WP_155216518.1">
    <property type="nucleotide sequence ID" value="NZ_WNHB01000003.1"/>
</dbReference>
<evidence type="ECO:0000256" key="4">
    <source>
        <dbReference type="ARBA" id="ARBA00022692"/>
    </source>
</evidence>
<evidence type="ECO:0000256" key="2">
    <source>
        <dbReference type="ARBA" id="ARBA00022448"/>
    </source>
</evidence>
<proteinExistence type="inferred from homology"/>
<dbReference type="AlphaFoldDB" id="A0A6N8CMN2"/>
<dbReference type="PANTHER" id="PTHR30043:SF1">
    <property type="entry name" value="ABC TRANSPORT SYSTEM PERMEASE PROTEIN P69"/>
    <property type="match status" value="1"/>
</dbReference>
<feature type="transmembrane region" description="Helical" evidence="7">
    <location>
        <begin position="178"/>
        <end position="197"/>
    </location>
</feature>
<evidence type="ECO:0000313" key="10">
    <source>
        <dbReference type="Proteomes" id="UP000440978"/>
    </source>
</evidence>
<dbReference type="Pfam" id="PF00528">
    <property type="entry name" value="BPD_transp_1"/>
    <property type="match status" value="1"/>
</dbReference>
<gene>
    <name evidence="9" type="primary">phnE</name>
    <name evidence="9" type="ORF">GMB86_02525</name>
</gene>
<sequence>MDALKKRRLSLMKRLVTLIFIIVILWASSLGTEVSISSLMDGLPGMGSLFLEMLPPDWSYFSYVTEPMLETIRMAVIGTTYGAIVAIPFALLSSRNVVKWPVIYFPFRFVMNLIRTIPELLLAALFVPVLGIGDNAGIMALSVFSFGVIAKLAYESIEAIDNGPLEAMTAVGANKIQWIFYGVVPQVIASFVSYTLYCFEINVRAAAILGYVGAGGIGLYLNNTLKLFQYQRVSTIIIYTLIVVVIIDMISNKCREKLI</sequence>
<name>A0A6N8CMN2_9BACI</name>
<comment type="caution">
    <text evidence="9">The sequence shown here is derived from an EMBL/GenBank/DDBJ whole genome shotgun (WGS) entry which is preliminary data.</text>
</comment>
<dbReference type="Gene3D" id="1.10.3720.10">
    <property type="entry name" value="MetI-like"/>
    <property type="match status" value="1"/>
</dbReference>
<dbReference type="InterPro" id="IPR005769">
    <property type="entry name" value="PhnE/PtxC"/>
</dbReference>
<feature type="transmembrane region" description="Helical" evidence="7">
    <location>
        <begin position="233"/>
        <end position="251"/>
    </location>
</feature>
<keyword evidence="4 7" id="KW-0812">Transmembrane</keyword>
<dbReference type="PANTHER" id="PTHR30043">
    <property type="entry name" value="PHOSPHONATES TRANSPORT SYSTEM PERMEASE PROTEIN"/>
    <property type="match status" value="1"/>
</dbReference>
<dbReference type="PROSITE" id="PS50928">
    <property type="entry name" value="ABC_TM1"/>
    <property type="match status" value="1"/>
</dbReference>
<evidence type="ECO:0000256" key="5">
    <source>
        <dbReference type="ARBA" id="ARBA00022989"/>
    </source>
</evidence>
<feature type="transmembrane region" description="Helical" evidence="7">
    <location>
        <begin position="72"/>
        <end position="92"/>
    </location>
</feature>
<dbReference type="Proteomes" id="UP000440978">
    <property type="component" value="Unassembled WGS sequence"/>
</dbReference>
<keyword evidence="3" id="KW-1003">Cell membrane</keyword>
<feature type="transmembrane region" description="Helical" evidence="7">
    <location>
        <begin position="203"/>
        <end position="221"/>
    </location>
</feature>
<keyword evidence="10" id="KW-1185">Reference proteome</keyword>
<dbReference type="EMBL" id="WNHB01000003">
    <property type="protein sequence ID" value="MTT30888.1"/>
    <property type="molecule type" value="Genomic_DNA"/>
</dbReference>
<dbReference type="GO" id="GO:0015416">
    <property type="term" value="F:ABC-type phosphonate transporter activity"/>
    <property type="evidence" value="ECO:0007669"/>
    <property type="project" value="InterPro"/>
</dbReference>
<dbReference type="SUPFAM" id="SSF161098">
    <property type="entry name" value="MetI-like"/>
    <property type="match status" value="1"/>
</dbReference>
<dbReference type="InterPro" id="IPR035906">
    <property type="entry name" value="MetI-like_sf"/>
</dbReference>